<sequence length="369" mass="40206">MIPLAELRRFALPHAHAQGIPADVIDRVMRSLSTDVGDEGPGAWVHEWSSRGMAAEARGRDLDAVRCYAMARFPYVDGPFRQAAQSACVEAFDRWRKRVRGISRLDLPYGDNGFACWAAGLSTHSRLPLIIVLGGITGTKEQWAPVLAGADRLGAAVVVTELPGVGENTLTYGTDSTRMLTYLLDLLGRAADASRTCVVGLSFGGHLALRQALEDDRIRGLATVGAPVRDFFVRAADHTPLPRLVNLTLSHVMRTPVDRLPAALADWELDEERLTRLRTPVAYAASRADEIAPPSDVELLERTVPHLRLVENDVLGGRPDRAAETRLWLLSQALRMTGTAGTVRRAASARARVLRARHRLARTSAGDPA</sequence>
<evidence type="ECO:0000256" key="1">
    <source>
        <dbReference type="ARBA" id="ARBA00008645"/>
    </source>
</evidence>
<dbReference type="InterPro" id="IPR050261">
    <property type="entry name" value="FrsA_esterase"/>
</dbReference>
<organism evidence="3">
    <name type="scientific">Streptomyces sp. R11</name>
    <dbReference type="NCBI Taxonomy" id="3238625"/>
    <lineage>
        <taxon>Bacteria</taxon>
        <taxon>Bacillati</taxon>
        <taxon>Actinomycetota</taxon>
        <taxon>Actinomycetes</taxon>
        <taxon>Kitasatosporales</taxon>
        <taxon>Streptomycetaceae</taxon>
        <taxon>Streptomyces</taxon>
    </lineage>
</organism>
<name>A0AB39N8S1_9ACTN</name>
<evidence type="ECO:0000313" key="3">
    <source>
        <dbReference type="EMBL" id="XDQ14878.1"/>
    </source>
</evidence>
<accession>A0AB39N8S1</accession>
<protein>
    <submittedName>
        <fullName evidence="3">Alpha/beta fold hydrolase</fullName>
    </submittedName>
</protein>
<dbReference type="RefSeq" id="WP_369274831.1">
    <property type="nucleotide sequence ID" value="NZ_CP163432.1"/>
</dbReference>
<dbReference type="GO" id="GO:0052689">
    <property type="term" value="F:carboxylic ester hydrolase activity"/>
    <property type="evidence" value="ECO:0007669"/>
    <property type="project" value="UniProtKB-ARBA"/>
</dbReference>
<dbReference type="PANTHER" id="PTHR22946">
    <property type="entry name" value="DIENELACTONE HYDROLASE DOMAIN-CONTAINING PROTEIN-RELATED"/>
    <property type="match status" value="1"/>
</dbReference>
<evidence type="ECO:0000256" key="2">
    <source>
        <dbReference type="ARBA" id="ARBA00022801"/>
    </source>
</evidence>
<dbReference type="InterPro" id="IPR029058">
    <property type="entry name" value="AB_hydrolase_fold"/>
</dbReference>
<comment type="similarity">
    <text evidence="1">Belongs to the AB hydrolase superfamily.</text>
</comment>
<dbReference type="EMBL" id="CP163432">
    <property type="protein sequence ID" value="XDQ14878.1"/>
    <property type="molecule type" value="Genomic_DNA"/>
</dbReference>
<keyword evidence="2 3" id="KW-0378">Hydrolase</keyword>
<dbReference type="Pfam" id="PF06500">
    <property type="entry name" value="FrsA-like"/>
    <property type="match status" value="1"/>
</dbReference>
<dbReference type="PANTHER" id="PTHR22946:SF9">
    <property type="entry name" value="POLYKETIDE TRANSFERASE AF380"/>
    <property type="match status" value="1"/>
</dbReference>
<gene>
    <name evidence="3" type="ORF">AB5J55_37165</name>
</gene>
<dbReference type="SUPFAM" id="SSF53474">
    <property type="entry name" value="alpha/beta-Hydrolases"/>
    <property type="match status" value="1"/>
</dbReference>
<dbReference type="InterPro" id="IPR010520">
    <property type="entry name" value="FrsA-like"/>
</dbReference>
<proteinExistence type="inferred from homology"/>
<dbReference type="Gene3D" id="3.40.50.1820">
    <property type="entry name" value="alpha/beta hydrolase"/>
    <property type="match status" value="1"/>
</dbReference>
<reference evidence="3" key="1">
    <citation type="submission" date="2024-07" db="EMBL/GenBank/DDBJ databases">
        <authorList>
            <person name="Yu S.T."/>
        </authorList>
    </citation>
    <scope>NUCLEOTIDE SEQUENCE</scope>
    <source>
        <strain evidence="3">R11</strain>
    </source>
</reference>
<dbReference type="AlphaFoldDB" id="A0AB39N8S1"/>